<organism evidence="3 4">
    <name type="scientific">Symbiodinium necroappetens</name>
    <dbReference type="NCBI Taxonomy" id="1628268"/>
    <lineage>
        <taxon>Eukaryota</taxon>
        <taxon>Sar</taxon>
        <taxon>Alveolata</taxon>
        <taxon>Dinophyceae</taxon>
        <taxon>Suessiales</taxon>
        <taxon>Symbiodiniaceae</taxon>
        <taxon>Symbiodinium</taxon>
    </lineage>
</organism>
<dbReference type="PANTHER" id="PTHR32175:SF26">
    <property type="entry name" value="PROTEIN, PUTATIVE, EXPRESSED-RELATED"/>
    <property type="match status" value="1"/>
</dbReference>
<name>A0A812TD56_9DINO</name>
<evidence type="ECO:0000313" key="4">
    <source>
        <dbReference type="Proteomes" id="UP000601435"/>
    </source>
</evidence>
<dbReference type="EMBL" id="CAJNJA010024419">
    <property type="protein sequence ID" value="CAE7526211.1"/>
    <property type="molecule type" value="Genomic_DNA"/>
</dbReference>
<feature type="compositionally biased region" description="Polar residues" evidence="1">
    <location>
        <begin position="60"/>
        <end position="69"/>
    </location>
</feature>
<gene>
    <name evidence="3" type="ORF">SNEC2469_LOCUS15081</name>
</gene>
<feature type="chain" id="PRO_5032939730" description="Sulfotransferase domain-containing protein" evidence="2">
    <location>
        <begin position="20"/>
        <end position="379"/>
    </location>
</feature>
<dbReference type="InterPro" id="IPR052796">
    <property type="entry name" value="Nod_factor_sulfotransferase"/>
</dbReference>
<evidence type="ECO:0000256" key="1">
    <source>
        <dbReference type="SAM" id="MobiDB-lite"/>
    </source>
</evidence>
<feature type="compositionally biased region" description="Basic and acidic residues" evidence="1">
    <location>
        <begin position="70"/>
        <end position="98"/>
    </location>
</feature>
<keyword evidence="4" id="KW-1185">Reference proteome</keyword>
<feature type="signal peptide" evidence="2">
    <location>
        <begin position="1"/>
        <end position="19"/>
    </location>
</feature>
<dbReference type="Proteomes" id="UP000601435">
    <property type="component" value="Unassembled WGS sequence"/>
</dbReference>
<evidence type="ECO:0008006" key="5">
    <source>
        <dbReference type="Google" id="ProtNLM"/>
    </source>
</evidence>
<dbReference type="SUPFAM" id="SSF52540">
    <property type="entry name" value="P-loop containing nucleoside triphosphate hydrolases"/>
    <property type="match status" value="1"/>
</dbReference>
<feature type="compositionally biased region" description="Basic and acidic residues" evidence="1">
    <location>
        <begin position="40"/>
        <end position="49"/>
    </location>
</feature>
<evidence type="ECO:0000313" key="3">
    <source>
        <dbReference type="EMBL" id="CAE7526211.1"/>
    </source>
</evidence>
<sequence length="379" mass="43146">MAFWRGLFCGIVLAGMLVASSLHSLMISPISFPSSPVGAPHEKTVDPSRKTVSAHEASVMHSSTVSPRSSRMDGSIEKSDEIVRKHPRIVEKADDSDPPKQTSTAQPAQEGKMDSMQTWVVLLAQQRSGTHWLTEQLNQHPCIDIKPEILCCNHTTWWPPKLRKMAIQRFFHPAEVPSDMVVDGKKMPWVVEKYVQESAFRLARGRSIRGFNWKIDQGFLNDWPDWFRPYAVNHSIRILWVQRRNLLRRLVSGYANAIQHLAATTDQSMVKTVAKQKIKIEPKMLLRHLNESSRENDGVSRYLKSNAIQYLHVYYEDLLNGLDDVWAFILGGTACKVPTVKVASHYQQLHSGKLEKFVQSWDEVQAALSGTQWSHMLVE</sequence>
<dbReference type="AlphaFoldDB" id="A0A812TD56"/>
<dbReference type="InterPro" id="IPR027417">
    <property type="entry name" value="P-loop_NTPase"/>
</dbReference>
<keyword evidence="2" id="KW-0732">Signal</keyword>
<dbReference type="Gene3D" id="3.40.50.300">
    <property type="entry name" value="P-loop containing nucleotide triphosphate hydrolases"/>
    <property type="match status" value="1"/>
</dbReference>
<dbReference type="OrthoDB" id="411257at2759"/>
<protein>
    <recommendedName>
        <fullName evidence="5">Sulfotransferase domain-containing protein</fullName>
    </recommendedName>
</protein>
<comment type="caution">
    <text evidence="3">The sequence shown here is derived from an EMBL/GenBank/DDBJ whole genome shotgun (WGS) entry which is preliminary data.</text>
</comment>
<accession>A0A812TD56</accession>
<reference evidence="3" key="1">
    <citation type="submission" date="2021-02" db="EMBL/GenBank/DDBJ databases">
        <authorList>
            <person name="Dougan E. K."/>
            <person name="Rhodes N."/>
            <person name="Thang M."/>
            <person name="Chan C."/>
        </authorList>
    </citation>
    <scope>NUCLEOTIDE SEQUENCE</scope>
</reference>
<proteinExistence type="predicted"/>
<feature type="region of interest" description="Disordered" evidence="1">
    <location>
        <begin position="35"/>
        <end position="112"/>
    </location>
</feature>
<evidence type="ECO:0000256" key="2">
    <source>
        <dbReference type="SAM" id="SignalP"/>
    </source>
</evidence>
<dbReference type="PANTHER" id="PTHR32175">
    <property type="entry name" value="PROTEIN, PUTATIVE, EXPRESSED-RELATED"/>
    <property type="match status" value="1"/>
</dbReference>